<dbReference type="Proteomes" id="UP000310158">
    <property type="component" value="Unassembled WGS sequence"/>
</dbReference>
<name>A0A4S4LCA3_9AGAM</name>
<dbReference type="AlphaFoldDB" id="A0A4S4LCA3"/>
<gene>
    <name evidence="1" type="ORF">EW146_g8761</name>
</gene>
<evidence type="ECO:0000313" key="2">
    <source>
        <dbReference type="Proteomes" id="UP000310158"/>
    </source>
</evidence>
<comment type="caution">
    <text evidence="1">The sequence shown here is derived from an EMBL/GenBank/DDBJ whole genome shotgun (WGS) entry which is preliminary data.</text>
</comment>
<evidence type="ECO:0000313" key="1">
    <source>
        <dbReference type="EMBL" id="THH09175.1"/>
    </source>
</evidence>
<dbReference type="EMBL" id="SGPL01000651">
    <property type="protein sequence ID" value="THH09175.1"/>
    <property type="molecule type" value="Genomic_DNA"/>
</dbReference>
<organism evidence="1 2">
    <name type="scientific">Bondarzewia mesenterica</name>
    <dbReference type="NCBI Taxonomy" id="1095465"/>
    <lineage>
        <taxon>Eukaryota</taxon>
        <taxon>Fungi</taxon>
        <taxon>Dikarya</taxon>
        <taxon>Basidiomycota</taxon>
        <taxon>Agaricomycotina</taxon>
        <taxon>Agaricomycetes</taxon>
        <taxon>Russulales</taxon>
        <taxon>Bondarzewiaceae</taxon>
        <taxon>Bondarzewia</taxon>
    </lineage>
</organism>
<protein>
    <submittedName>
        <fullName evidence="1">Uncharacterized protein</fullName>
    </submittedName>
</protein>
<sequence>MRVTLIDTINSSSLFCLSLIVMAGSSTKKTSVTAAQRLAMPSTASTPSDALVDQSPSIETAQIPPNNSSTADMPFVQPVTVIMASTGVAMLDSLTLSPVSTSLTPSTPSAGIVPSPIHLSTGDMLPFLPICLIKTHDRLLQSGSYLGDRSLKPTVDVVLDDSGVPLGGHDLANLSTVSVVSASDFWMTADGGYRGPSPFCSCLADVKPLLALETPDSTPYNVDFTETIRNLLQLQE</sequence>
<accession>A0A4S4LCA3</accession>
<keyword evidence="2" id="KW-1185">Reference proteome</keyword>
<reference evidence="1 2" key="1">
    <citation type="submission" date="2019-02" db="EMBL/GenBank/DDBJ databases">
        <title>Genome sequencing of the rare red list fungi Bondarzewia mesenterica.</title>
        <authorList>
            <person name="Buettner E."/>
            <person name="Kellner H."/>
        </authorList>
    </citation>
    <scope>NUCLEOTIDE SEQUENCE [LARGE SCALE GENOMIC DNA]</scope>
    <source>
        <strain evidence="1 2">DSM 108281</strain>
    </source>
</reference>
<proteinExistence type="predicted"/>